<dbReference type="InterPro" id="IPR037081">
    <property type="entry name" value="Hyp_TM1506"/>
</dbReference>
<dbReference type="Gene3D" id="3.40.140.30">
    <property type="entry name" value="Hypothetical protein TM1506"/>
    <property type="match status" value="1"/>
</dbReference>
<keyword evidence="2" id="KW-1185">Reference proteome</keyword>
<dbReference type="InterPro" id="IPR015067">
    <property type="entry name" value="DUF1893_TM1506-like"/>
</dbReference>
<dbReference type="Proteomes" id="UP000192343">
    <property type="component" value="Unassembled WGS sequence"/>
</dbReference>
<sequence length="128" mass="14709">MDTNHQISPSLQVFLKDDPIFINNGKWLHPLFALEDFLSENEYTAADLYLKDSIIGKAAALLIYRLGIRRIHGRLMSEPAAEYLRSRNAEFSWETLVPRIQCKTEELLAAVDDPEEAYTELSRRAGRK</sequence>
<dbReference type="STRING" id="1963862.B4O97_11175"/>
<dbReference type="OrthoDB" id="370511at2"/>
<proteinExistence type="predicted"/>
<evidence type="ECO:0000313" key="2">
    <source>
        <dbReference type="Proteomes" id="UP000192343"/>
    </source>
</evidence>
<dbReference type="SUPFAM" id="SSF53927">
    <property type="entry name" value="Cytidine deaminase-like"/>
    <property type="match status" value="1"/>
</dbReference>
<evidence type="ECO:0008006" key="3">
    <source>
        <dbReference type="Google" id="ProtNLM"/>
    </source>
</evidence>
<accession>A0A1Y1RXB1</accession>
<name>A0A1Y1RXB1_9SPIO</name>
<dbReference type="InterPro" id="IPR016193">
    <property type="entry name" value="Cytidine_deaminase-like"/>
</dbReference>
<reference evidence="1 2" key="1">
    <citation type="submission" date="2017-03" db="EMBL/GenBank/DDBJ databases">
        <title>Draft Genome sequence of Marispirochaeta sp. strain JC444.</title>
        <authorList>
            <person name="Shivani Y."/>
            <person name="Subhash Y."/>
            <person name="Sasikala C."/>
            <person name="Ramana C."/>
        </authorList>
    </citation>
    <scope>NUCLEOTIDE SEQUENCE [LARGE SCALE GENOMIC DNA]</scope>
    <source>
        <strain evidence="1 2">JC444</strain>
    </source>
</reference>
<dbReference type="AlphaFoldDB" id="A0A1Y1RXB1"/>
<dbReference type="RefSeq" id="WP_083050869.1">
    <property type="nucleotide sequence ID" value="NZ_MWQY01000011.1"/>
</dbReference>
<dbReference type="GO" id="GO:0003824">
    <property type="term" value="F:catalytic activity"/>
    <property type="evidence" value="ECO:0007669"/>
    <property type="project" value="InterPro"/>
</dbReference>
<comment type="caution">
    <text evidence="1">The sequence shown here is derived from an EMBL/GenBank/DDBJ whole genome shotgun (WGS) entry which is preliminary data.</text>
</comment>
<dbReference type="Pfam" id="PF08973">
    <property type="entry name" value="TM1506"/>
    <property type="match status" value="1"/>
</dbReference>
<evidence type="ECO:0000313" key="1">
    <source>
        <dbReference type="EMBL" id="ORC34891.1"/>
    </source>
</evidence>
<dbReference type="EMBL" id="MWQY01000011">
    <property type="protein sequence ID" value="ORC34891.1"/>
    <property type="molecule type" value="Genomic_DNA"/>
</dbReference>
<protein>
    <recommendedName>
        <fullName evidence="3">DUF1893 domain-containing protein</fullName>
    </recommendedName>
</protein>
<gene>
    <name evidence="1" type="ORF">B4O97_11175</name>
</gene>
<organism evidence="1 2">
    <name type="scientific">Marispirochaeta aestuarii</name>
    <dbReference type="NCBI Taxonomy" id="1963862"/>
    <lineage>
        <taxon>Bacteria</taxon>
        <taxon>Pseudomonadati</taxon>
        <taxon>Spirochaetota</taxon>
        <taxon>Spirochaetia</taxon>
        <taxon>Spirochaetales</taxon>
        <taxon>Spirochaetaceae</taxon>
        <taxon>Marispirochaeta</taxon>
    </lineage>
</organism>